<evidence type="ECO:0000256" key="2">
    <source>
        <dbReference type="ARBA" id="ARBA00009347"/>
    </source>
</evidence>
<evidence type="ECO:0000259" key="8">
    <source>
        <dbReference type="Pfam" id="PF02770"/>
    </source>
</evidence>
<dbReference type="EMBL" id="CADILH010000006">
    <property type="protein sequence ID" value="CAB3934562.1"/>
    <property type="molecule type" value="Genomic_DNA"/>
</dbReference>
<dbReference type="EC" id="1.3.99.-" evidence="10"/>
<dbReference type="PANTHER" id="PTHR43884:SF22">
    <property type="entry name" value="BLR3437 PROTEIN"/>
    <property type="match status" value="1"/>
</dbReference>
<dbReference type="SUPFAM" id="SSF47203">
    <property type="entry name" value="Acyl-CoA dehydrogenase C-terminal domain-like"/>
    <property type="match status" value="1"/>
</dbReference>
<accession>A0A6S7F847</accession>
<dbReference type="Pfam" id="PF02771">
    <property type="entry name" value="Acyl-CoA_dh_N"/>
    <property type="match status" value="1"/>
</dbReference>
<dbReference type="Pfam" id="PF00441">
    <property type="entry name" value="Acyl-CoA_dh_1"/>
    <property type="match status" value="1"/>
</dbReference>
<evidence type="ECO:0000313" key="10">
    <source>
        <dbReference type="EMBL" id="CAB3934562.1"/>
    </source>
</evidence>
<reference evidence="10 11" key="1">
    <citation type="submission" date="2020-04" db="EMBL/GenBank/DDBJ databases">
        <authorList>
            <person name="De Canck E."/>
        </authorList>
    </citation>
    <scope>NUCLEOTIDE SEQUENCE [LARGE SCALE GENOMIC DNA]</scope>
    <source>
        <strain evidence="10 11">LMG 6000</strain>
    </source>
</reference>
<keyword evidence="4" id="KW-0274">FAD</keyword>
<evidence type="ECO:0000256" key="1">
    <source>
        <dbReference type="ARBA" id="ARBA00001974"/>
    </source>
</evidence>
<evidence type="ECO:0000259" key="7">
    <source>
        <dbReference type="Pfam" id="PF00441"/>
    </source>
</evidence>
<comment type="cofactor">
    <cofactor evidence="1">
        <name>FAD</name>
        <dbReference type="ChEBI" id="CHEBI:57692"/>
    </cofactor>
</comment>
<dbReference type="SUPFAM" id="SSF56645">
    <property type="entry name" value="Acyl-CoA dehydrogenase NM domain-like"/>
    <property type="match status" value="1"/>
</dbReference>
<name>A0A6S7F847_9BURK</name>
<keyword evidence="3" id="KW-0285">Flavoprotein</keyword>
<evidence type="ECO:0000259" key="9">
    <source>
        <dbReference type="Pfam" id="PF02771"/>
    </source>
</evidence>
<dbReference type="InterPro" id="IPR009100">
    <property type="entry name" value="AcylCoA_DH/oxidase_NM_dom_sf"/>
</dbReference>
<sequence length="413" mass="43884">MNMQATLAWPFFGPRHQTLLRQADTWLASMPAGPAPQGRPQMDAQCRRLVAGMGEAGLLAYAVPDPREPGAGIDARAICLLRDRLAQHGALFDFAFAMQGLGTAAIALDGTAAQRARYLTPAREGRHVAAFALSEAQAGSDVGALSCVARRDGDAYVLDGEKTWISNGGIADQYVVFAREPESAGTKGISAFIVDAGTPGLHISERIDVVSPHPLATLTFSACRVGGGQLLGEPGQGFKLAMRTLDIFRTSVGAAALGFSRRALHEATGHALARKMFGKTLADFQLTQAKLSQMAIQTDASALLVYRAAWARDAGLGSSRDAAMAKLAATEHAQQVVDAALQMHGGLGVRTGHIMEQLYRDVRALRIYEGATEVQHLIIGRDLLRDARERSAPAASLSISQSPNRAAINQEQP</sequence>
<evidence type="ECO:0000256" key="5">
    <source>
        <dbReference type="ARBA" id="ARBA00023002"/>
    </source>
</evidence>
<feature type="compositionally biased region" description="Polar residues" evidence="6">
    <location>
        <begin position="397"/>
        <end position="413"/>
    </location>
</feature>
<dbReference type="PROSITE" id="PS00072">
    <property type="entry name" value="ACYL_COA_DH_1"/>
    <property type="match status" value="1"/>
</dbReference>
<dbReference type="GO" id="GO:0003995">
    <property type="term" value="F:acyl-CoA dehydrogenase activity"/>
    <property type="evidence" value="ECO:0007669"/>
    <property type="project" value="InterPro"/>
</dbReference>
<evidence type="ECO:0000313" key="11">
    <source>
        <dbReference type="Proteomes" id="UP000494183"/>
    </source>
</evidence>
<dbReference type="InterPro" id="IPR046373">
    <property type="entry name" value="Acyl-CoA_Oxase/DH_mid-dom_sf"/>
</dbReference>
<dbReference type="InterPro" id="IPR006089">
    <property type="entry name" value="Acyl-CoA_DH_CS"/>
</dbReference>
<proteinExistence type="inferred from homology"/>
<feature type="domain" description="Acyl-CoA dehydrogenase/oxidase C-terminal" evidence="7">
    <location>
        <begin position="235"/>
        <end position="383"/>
    </location>
</feature>
<dbReference type="Gene3D" id="1.20.140.10">
    <property type="entry name" value="Butyryl-CoA Dehydrogenase, subunit A, domain 3"/>
    <property type="match status" value="1"/>
</dbReference>
<evidence type="ECO:0000256" key="3">
    <source>
        <dbReference type="ARBA" id="ARBA00022630"/>
    </source>
</evidence>
<dbReference type="GO" id="GO:0050660">
    <property type="term" value="F:flavin adenine dinucleotide binding"/>
    <property type="evidence" value="ECO:0007669"/>
    <property type="project" value="InterPro"/>
</dbReference>
<dbReference type="Pfam" id="PF02770">
    <property type="entry name" value="Acyl-CoA_dh_M"/>
    <property type="match status" value="1"/>
</dbReference>
<feature type="domain" description="Acyl-CoA oxidase/dehydrogenase middle" evidence="8">
    <location>
        <begin position="130"/>
        <end position="220"/>
    </location>
</feature>
<dbReference type="FunFam" id="1.20.140.10:FF:000001">
    <property type="entry name" value="Acyl-CoA dehydrogenase"/>
    <property type="match status" value="1"/>
</dbReference>
<dbReference type="AlphaFoldDB" id="A0A6S7F847"/>
<feature type="region of interest" description="Disordered" evidence="6">
    <location>
        <begin position="392"/>
        <end position="413"/>
    </location>
</feature>
<dbReference type="Gene3D" id="2.40.110.10">
    <property type="entry name" value="Butyryl-CoA Dehydrogenase, subunit A, domain 2"/>
    <property type="match status" value="1"/>
</dbReference>
<feature type="domain" description="Acyl-CoA dehydrogenase/oxidase N-terminal" evidence="9">
    <location>
        <begin position="47"/>
        <end position="125"/>
    </location>
</feature>
<dbReference type="InterPro" id="IPR009075">
    <property type="entry name" value="AcylCo_DH/oxidase_C"/>
</dbReference>
<dbReference type="InterPro" id="IPR037069">
    <property type="entry name" value="AcylCoA_DH/ox_N_sf"/>
</dbReference>
<protein>
    <submittedName>
        <fullName evidence="10">Acyl-CoA dehydrogenase</fullName>
        <ecNumber evidence="10">1.3.99.-</ecNumber>
    </submittedName>
</protein>
<dbReference type="InterPro" id="IPR006091">
    <property type="entry name" value="Acyl-CoA_Oxase/DH_mid-dom"/>
</dbReference>
<gene>
    <name evidence="10" type="primary">acdA_3</name>
    <name evidence="10" type="ORF">LMG6000_03799</name>
</gene>
<organism evidence="10 11">
    <name type="scientific">Achromobacter insolitus</name>
    <dbReference type="NCBI Taxonomy" id="217204"/>
    <lineage>
        <taxon>Bacteria</taxon>
        <taxon>Pseudomonadati</taxon>
        <taxon>Pseudomonadota</taxon>
        <taxon>Betaproteobacteria</taxon>
        <taxon>Burkholderiales</taxon>
        <taxon>Alcaligenaceae</taxon>
        <taxon>Achromobacter</taxon>
    </lineage>
</organism>
<dbReference type="RefSeq" id="WP_175201187.1">
    <property type="nucleotide sequence ID" value="NZ_CADILH010000006.1"/>
</dbReference>
<keyword evidence="5 10" id="KW-0560">Oxidoreductase</keyword>
<dbReference type="Proteomes" id="UP000494183">
    <property type="component" value="Unassembled WGS sequence"/>
</dbReference>
<dbReference type="InterPro" id="IPR013786">
    <property type="entry name" value="AcylCoA_DH/ox_N"/>
</dbReference>
<evidence type="ECO:0000256" key="4">
    <source>
        <dbReference type="ARBA" id="ARBA00022827"/>
    </source>
</evidence>
<comment type="similarity">
    <text evidence="2">Belongs to the acyl-CoA dehydrogenase family.</text>
</comment>
<dbReference type="PANTHER" id="PTHR43884">
    <property type="entry name" value="ACYL-COA DEHYDROGENASE"/>
    <property type="match status" value="1"/>
</dbReference>
<dbReference type="Gene3D" id="1.10.540.10">
    <property type="entry name" value="Acyl-CoA dehydrogenase/oxidase, N-terminal domain"/>
    <property type="match status" value="1"/>
</dbReference>
<dbReference type="InterPro" id="IPR036250">
    <property type="entry name" value="AcylCo_DH-like_C"/>
</dbReference>
<keyword evidence="11" id="KW-1185">Reference proteome</keyword>
<evidence type="ECO:0000256" key="6">
    <source>
        <dbReference type="SAM" id="MobiDB-lite"/>
    </source>
</evidence>